<dbReference type="InterPro" id="IPR036515">
    <property type="entry name" value="Transposase_17_sf"/>
</dbReference>
<dbReference type="Proteomes" id="UP000254876">
    <property type="component" value="Unassembled WGS sequence"/>
</dbReference>
<dbReference type="EMBL" id="UFYD01000001">
    <property type="protein sequence ID" value="STD08376.1"/>
    <property type="molecule type" value="Genomic_DNA"/>
</dbReference>
<feature type="domain" description="Transposase IS200-like" evidence="1">
    <location>
        <begin position="9"/>
        <end position="96"/>
    </location>
</feature>
<comment type="caution">
    <text evidence="2">The sequence shown here is derived from an EMBL/GenBank/DDBJ whole genome shotgun (WGS) entry which is preliminary data.</text>
</comment>
<dbReference type="Gene3D" id="3.30.70.1290">
    <property type="entry name" value="Transposase IS200-like"/>
    <property type="match status" value="1"/>
</dbReference>
<reference evidence="2 3" key="1">
    <citation type="submission" date="2018-06" db="EMBL/GenBank/DDBJ databases">
        <authorList>
            <consortium name="Pathogen Informatics"/>
            <person name="Doyle S."/>
        </authorList>
    </citation>
    <scope>NUCLEOTIDE SEQUENCE [LARGE SCALE GENOMIC DNA]</scope>
    <source>
        <strain evidence="2 3">NCTC10588</strain>
    </source>
</reference>
<dbReference type="GO" id="GO:0004803">
    <property type="term" value="F:transposase activity"/>
    <property type="evidence" value="ECO:0007669"/>
    <property type="project" value="InterPro"/>
</dbReference>
<sequence>MSTKYKATEITQTYFITMTTVGWIDIFTRLNQKYIIINALKYCQENKGLTIFAYCLMHSHLHLLCRADANISLAEIMRDFKKYTSKKIIHTIIEEPC</sequence>
<name>A0A7Z7LZA8_9FLAO</name>
<gene>
    <name evidence="2" type="ORF">NCTC10588_02825</name>
</gene>
<dbReference type="Pfam" id="PF01797">
    <property type="entry name" value="Y1_Tnp"/>
    <property type="match status" value="1"/>
</dbReference>
<accession>A0A7Z7LZA8</accession>
<dbReference type="SUPFAM" id="SSF143422">
    <property type="entry name" value="Transposase IS200-like"/>
    <property type="match status" value="1"/>
</dbReference>
<evidence type="ECO:0000313" key="2">
    <source>
        <dbReference type="EMBL" id="STD08376.1"/>
    </source>
</evidence>
<dbReference type="SMART" id="SM01321">
    <property type="entry name" value="Y1_Tnp"/>
    <property type="match status" value="1"/>
</dbReference>
<proteinExistence type="predicted"/>
<dbReference type="AlphaFoldDB" id="A0A7Z7LZA8"/>
<evidence type="ECO:0000313" key="3">
    <source>
        <dbReference type="Proteomes" id="UP000254876"/>
    </source>
</evidence>
<protein>
    <submittedName>
        <fullName evidence="2">Transposase and inactivated derivatives</fullName>
    </submittedName>
</protein>
<dbReference type="InterPro" id="IPR002686">
    <property type="entry name" value="Transposase_17"/>
</dbReference>
<dbReference type="GO" id="GO:0003677">
    <property type="term" value="F:DNA binding"/>
    <property type="evidence" value="ECO:0007669"/>
    <property type="project" value="InterPro"/>
</dbReference>
<evidence type="ECO:0000259" key="1">
    <source>
        <dbReference type="SMART" id="SM01321"/>
    </source>
</evidence>
<dbReference type="GO" id="GO:0006313">
    <property type="term" value="P:DNA transposition"/>
    <property type="evidence" value="ECO:0007669"/>
    <property type="project" value="InterPro"/>
</dbReference>
<organism evidence="2 3">
    <name type="scientific">Elizabethkingia anophelis</name>
    <dbReference type="NCBI Taxonomy" id="1117645"/>
    <lineage>
        <taxon>Bacteria</taxon>
        <taxon>Pseudomonadati</taxon>
        <taxon>Bacteroidota</taxon>
        <taxon>Flavobacteriia</taxon>
        <taxon>Flavobacteriales</taxon>
        <taxon>Weeksellaceae</taxon>
        <taxon>Elizabethkingia</taxon>
    </lineage>
</organism>